<dbReference type="GO" id="GO:0000278">
    <property type="term" value="P:mitotic cell cycle"/>
    <property type="evidence" value="ECO:0007669"/>
    <property type="project" value="TreeGrafter"/>
</dbReference>
<organism evidence="9 10">
    <name type="scientific">Salix brachista</name>
    <dbReference type="NCBI Taxonomy" id="2182728"/>
    <lineage>
        <taxon>Eukaryota</taxon>
        <taxon>Viridiplantae</taxon>
        <taxon>Streptophyta</taxon>
        <taxon>Embryophyta</taxon>
        <taxon>Tracheophyta</taxon>
        <taxon>Spermatophyta</taxon>
        <taxon>Magnoliopsida</taxon>
        <taxon>eudicotyledons</taxon>
        <taxon>Gunneridae</taxon>
        <taxon>Pentapetalae</taxon>
        <taxon>rosids</taxon>
        <taxon>fabids</taxon>
        <taxon>Malpighiales</taxon>
        <taxon>Salicaceae</taxon>
        <taxon>Saliceae</taxon>
        <taxon>Salix</taxon>
    </lineage>
</organism>
<dbReference type="GO" id="GO:0000930">
    <property type="term" value="C:gamma-tubulin complex"/>
    <property type="evidence" value="ECO:0007669"/>
    <property type="project" value="TreeGrafter"/>
</dbReference>
<sequence length="857" mass="97689">MEEEDQQKILDLVKELVNRLLSQNPKPPTSNPNPNPNCPDFQNSLRYAIRILSSRLTPSIAPDAAAIAESIKRGLATKGKSSQALTLAELYNKFASKTGPGSINNKWAVLYLLKIISEDKKIAQNAPNSTLLLPNLGLRELDLRNESRISRNFKRREKGYDNGVLLVSKDPENLLEIAFREFVNLVKEENEVSEEVLVRDVLYVCQGIDGKYVKFDANIDGYVLSDSIKVPRATRVMVRKLCELGWLFRKVKGYISEIMGRFPAEDVGTVGQAFCAALQDELSDYYRLLAVLEAQAMNPIPLVSESSSSVNYLSLRRLSIWFAEPTVKMRLMAVLVDKCRVLRGGAMAGAIHLHARHGDPLVHEFMRSLLQHVCSPLFEMVRSWVLEGELEDIFAEFFVVGQPVKAESLWREGYRLHAGMLPSFISQPLAQRILRTGKSINFLRVCCDDRGWSDTATEAAAAAGTTTRRGSLGYGETDALETLVVEAAKRIDKHLLDVMYTRYKFKEHCLAIKRYLLLGQGDFVQYLMDIVGQELSEPANTISSFQMAGLLESAIRSSNAQYDDPDILDRLRVKMLPHGSGDRGWDVFSLEYDARVPLDTVFTESVMARYLRIFNFLWKLRRVEHAHIGAWKTMKPNCITSHSFTKLQHAVKLQLLSTLRRCQVIWNQMNHFVTNLQYYIMFEVLEVSWSNFSNEMEVAKDLDDLLAAHDKYLHSIVEKSLLGERSHSLYKSLFVLFDLILRFRSHADRLCEGIYELQARTRASSLSSQDDSKSRRQTRDDPSEPGSWFSDGRKALEQRAGEFLQNMGRELEEISKEYTVLLEGFLSQLPVQQHVDLKFLFFRLDFTEFYSRLRPGT</sequence>
<feature type="domain" description="Gamma tubulin complex component protein N-terminal" evidence="8">
    <location>
        <begin position="198"/>
        <end position="501"/>
    </location>
</feature>
<keyword evidence="3" id="KW-0963">Cytoplasm</keyword>
<evidence type="ECO:0000256" key="1">
    <source>
        <dbReference type="ARBA" id="ARBA00004245"/>
    </source>
</evidence>
<evidence type="ECO:0000256" key="4">
    <source>
        <dbReference type="ARBA" id="ARBA00022701"/>
    </source>
</evidence>
<protein>
    <submittedName>
        <fullName evidence="9">Uncharacterized protein</fullName>
    </submittedName>
</protein>
<proteinExistence type="inferred from homology"/>
<evidence type="ECO:0000259" key="8">
    <source>
        <dbReference type="Pfam" id="PF17681"/>
    </source>
</evidence>
<dbReference type="GO" id="GO:0051321">
    <property type="term" value="P:meiotic cell cycle"/>
    <property type="evidence" value="ECO:0007669"/>
    <property type="project" value="TreeGrafter"/>
</dbReference>
<feature type="domain" description="Gamma tubulin complex component C-terminal" evidence="7">
    <location>
        <begin position="507"/>
        <end position="850"/>
    </location>
</feature>
<dbReference type="AlphaFoldDB" id="A0A5N5MF71"/>
<dbReference type="InterPro" id="IPR007259">
    <property type="entry name" value="GCP"/>
</dbReference>
<evidence type="ECO:0000256" key="3">
    <source>
        <dbReference type="ARBA" id="ARBA00022490"/>
    </source>
</evidence>
<feature type="compositionally biased region" description="Basic and acidic residues" evidence="6">
    <location>
        <begin position="770"/>
        <end position="782"/>
    </location>
</feature>
<dbReference type="Pfam" id="PF04130">
    <property type="entry name" value="GCP_C_terminal"/>
    <property type="match status" value="1"/>
</dbReference>
<dbReference type="GO" id="GO:0031122">
    <property type="term" value="P:cytoplasmic microtubule organization"/>
    <property type="evidence" value="ECO:0007669"/>
    <property type="project" value="TreeGrafter"/>
</dbReference>
<dbReference type="GO" id="GO:0051225">
    <property type="term" value="P:spindle assembly"/>
    <property type="evidence" value="ECO:0007669"/>
    <property type="project" value="TreeGrafter"/>
</dbReference>
<dbReference type="Proteomes" id="UP000326939">
    <property type="component" value="Chromosome 6"/>
</dbReference>
<dbReference type="GO" id="GO:0043015">
    <property type="term" value="F:gamma-tubulin binding"/>
    <property type="evidence" value="ECO:0007669"/>
    <property type="project" value="InterPro"/>
</dbReference>
<evidence type="ECO:0000313" key="9">
    <source>
        <dbReference type="EMBL" id="KAB5552861.1"/>
    </source>
</evidence>
<dbReference type="PANTHER" id="PTHR19302">
    <property type="entry name" value="GAMMA TUBULIN COMPLEX PROTEIN"/>
    <property type="match status" value="1"/>
</dbReference>
<keyword evidence="10" id="KW-1185">Reference proteome</keyword>
<gene>
    <name evidence="9" type="ORF">DKX38_010172</name>
</gene>
<comment type="similarity">
    <text evidence="2">Belongs to the TUBGCP family.</text>
</comment>
<comment type="caution">
    <text evidence="9">The sequence shown here is derived from an EMBL/GenBank/DDBJ whole genome shotgun (WGS) entry which is preliminary data.</text>
</comment>
<dbReference type="GO" id="GO:0007020">
    <property type="term" value="P:microtubule nucleation"/>
    <property type="evidence" value="ECO:0007669"/>
    <property type="project" value="InterPro"/>
</dbReference>
<accession>A0A5N5MF71</accession>
<evidence type="ECO:0000256" key="2">
    <source>
        <dbReference type="ARBA" id="ARBA00010337"/>
    </source>
</evidence>
<evidence type="ECO:0000256" key="6">
    <source>
        <dbReference type="SAM" id="MobiDB-lite"/>
    </source>
</evidence>
<dbReference type="GO" id="GO:0051011">
    <property type="term" value="F:microtubule minus-end binding"/>
    <property type="evidence" value="ECO:0007669"/>
    <property type="project" value="TreeGrafter"/>
</dbReference>
<dbReference type="InterPro" id="IPR041470">
    <property type="entry name" value="GCP_N"/>
</dbReference>
<dbReference type="GO" id="GO:0000922">
    <property type="term" value="C:spindle pole"/>
    <property type="evidence" value="ECO:0007669"/>
    <property type="project" value="InterPro"/>
</dbReference>
<reference evidence="10" key="1">
    <citation type="journal article" date="2019" name="Gigascience">
        <title>De novo genome assembly of the endangered Acer yangbiense, a plant species with extremely small populations endemic to Yunnan Province, China.</title>
        <authorList>
            <person name="Yang J."/>
            <person name="Wariss H.M."/>
            <person name="Tao L."/>
            <person name="Zhang R."/>
            <person name="Yun Q."/>
            <person name="Hollingsworth P."/>
            <person name="Dao Z."/>
            <person name="Luo G."/>
            <person name="Guo H."/>
            <person name="Ma Y."/>
            <person name="Sun W."/>
        </authorList>
    </citation>
    <scope>NUCLEOTIDE SEQUENCE [LARGE SCALE GENOMIC DNA]</scope>
    <source>
        <strain evidence="10">cv. br00</strain>
    </source>
</reference>
<dbReference type="InterPro" id="IPR040457">
    <property type="entry name" value="GCP_C"/>
</dbReference>
<dbReference type="InterPro" id="IPR042241">
    <property type="entry name" value="GCP_C_sf"/>
</dbReference>
<feature type="region of interest" description="Disordered" evidence="6">
    <location>
        <begin position="766"/>
        <end position="791"/>
    </location>
</feature>
<evidence type="ECO:0000259" key="7">
    <source>
        <dbReference type="Pfam" id="PF04130"/>
    </source>
</evidence>
<dbReference type="GO" id="GO:0005874">
    <property type="term" value="C:microtubule"/>
    <property type="evidence" value="ECO:0007669"/>
    <property type="project" value="UniProtKB-KW"/>
</dbReference>
<dbReference type="PANTHER" id="PTHR19302:SF14">
    <property type="entry name" value="GAMMA-TUBULIN COMPLEX COMPONENT 3"/>
    <property type="match status" value="1"/>
</dbReference>
<name>A0A5N5MF71_9ROSI</name>
<dbReference type="Pfam" id="PF17681">
    <property type="entry name" value="GCP_N_terminal"/>
    <property type="match status" value="1"/>
</dbReference>
<comment type="subcellular location">
    <subcellularLocation>
        <location evidence="1">Cytoplasm</location>
        <location evidence="1">Cytoskeleton</location>
    </subcellularLocation>
</comment>
<keyword evidence="4" id="KW-0493">Microtubule</keyword>
<evidence type="ECO:0000313" key="10">
    <source>
        <dbReference type="Proteomes" id="UP000326939"/>
    </source>
</evidence>
<dbReference type="EMBL" id="VDCV01000006">
    <property type="protein sequence ID" value="KAB5552861.1"/>
    <property type="molecule type" value="Genomic_DNA"/>
</dbReference>
<dbReference type="Gene3D" id="1.20.120.1900">
    <property type="entry name" value="Gamma-tubulin complex, C-terminal domain"/>
    <property type="match status" value="1"/>
</dbReference>
<evidence type="ECO:0000256" key="5">
    <source>
        <dbReference type="ARBA" id="ARBA00023212"/>
    </source>
</evidence>
<keyword evidence="5" id="KW-0206">Cytoskeleton</keyword>